<keyword evidence="6" id="KW-1185">Reference proteome</keyword>
<protein>
    <submittedName>
        <fullName evidence="5">Redoxin domain-containing protein</fullName>
    </submittedName>
</protein>
<dbReference type="Gene3D" id="3.40.30.10">
    <property type="entry name" value="Glutaredoxin"/>
    <property type="match status" value="1"/>
</dbReference>
<reference evidence="5 6" key="1">
    <citation type="journal article" date="2019" name="Int. J. Syst. Evol. Microbiol.">
        <title>The Global Catalogue of Microorganisms (GCM) 10K type strain sequencing project: providing services to taxonomists for standard genome sequencing and annotation.</title>
        <authorList>
            <consortium name="The Broad Institute Genomics Platform"/>
            <consortium name="The Broad Institute Genome Sequencing Center for Infectious Disease"/>
            <person name="Wu L."/>
            <person name="Ma J."/>
        </authorList>
    </citation>
    <scope>NUCLEOTIDE SEQUENCE [LARGE SCALE GENOMIC DNA]</scope>
    <source>
        <strain evidence="5 6">CGMCC 1.12237</strain>
    </source>
</reference>
<evidence type="ECO:0000256" key="3">
    <source>
        <dbReference type="PIRSR" id="PIRSR000239-1"/>
    </source>
</evidence>
<feature type="domain" description="Thioredoxin" evidence="4">
    <location>
        <begin position="2"/>
        <end position="161"/>
    </location>
</feature>
<dbReference type="InterPro" id="IPR050455">
    <property type="entry name" value="Tpx_Peroxidase_subfamily"/>
</dbReference>
<accession>A0ABD5R690</accession>
<keyword evidence="1" id="KW-0560">Oxidoreductase</keyword>
<dbReference type="AlphaFoldDB" id="A0ABD5R690"/>
<evidence type="ECO:0000256" key="1">
    <source>
        <dbReference type="ARBA" id="ARBA00023002"/>
    </source>
</evidence>
<dbReference type="InterPro" id="IPR024706">
    <property type="entry name" value="Peroxiredoxin_AhpC-typ"/>
</dbReference>
<proteinExistence type="predicted"/>
<comment type="caution">
    <text evidence="5">The sequence shown here is derived from an EMBL/GenBank/DDBJ whole genome shotgun (WGS) entry which is preliminary data.</text>
</comment>
<evidence type="ECO:0000313" key="5">
    <source>
        <dbReference type="EMBL" id="MFC5365526.1"/>
    </source>
</evidence>
<sequence length="161" mass="17353">MVDVGDHAPDFTAPLAHGDDDVGSFTLSERLDEAPLVLAFFPGAFTSTCSHELTTFQARLSAFADAGGTVYGISVDSPFAQNAFREQLGLTYGLVSDANRELIEAYDVTMAWKKYGLDAVAKRAVFVVDGDGEITYAWVAEDTKTEPDYDEILAAVDASRV</sequence>
<dbReference type="RefSeq" id="WP_227229182.1">
    <property type="nucleotide sequence ID" value="NZ_JAJCVJ010000001.1"/>
</dbReference>
<dbReference type="EMBL" id="JBHSKX010000001">
    <property type="protein sequence ID" value="MFC5365526.1"/>
    <property type="molecule type" value="Genomic_DNA"/>
</dbReference>
<evidence type="ECO:0000259" key="4">
    <source>
        <dbReference type="PROSITE" id="PS51352"/>
    </source>
</evidence>
<evidence type="ECO:0000313" key="6">
    <source>
        <dbReference type="Proteomes" id="UP001596201"/>
    </source>
</evidence>
<dbReference type="InterPro" id="IPR036249">
    <property type="entry name" value="Thioredoxin-like_sf"/>
</dbReference>
<dbReference type="Pfam" id="PF00578">
    <property type="entry name" value="AhpC-TSA"/>
    <property type="match status" value="1"/>
</dbReference>
<dbReference type="InterPro" id="IPR000866">
    <property type="entry name" value="AhpC/TSA"/>
</dbReference>
<organism evidence="5 6">
    <name type="scientific">Salinirubrum litoreum</name>
    <dbReference type="NCBI Taxonomy" id="1126234"/>
    <lineage>
        <taxon>Archaea</taxon>
        <taxon>Methanobacteriati</taxon>
        <taxon>Methanobacteriota</taxon>
        <taxon>Stenosarchaea group</taxon>
        <taxon>Halobacteria</taxon>
        <taxon>Halobacteriales</taxon>
        <taxon>Haloferacaceae</taxon>
        <taxon>Salinirubrum</taxon>
    </lineage>
</organism>
<dbReference type="Proteomes" id="UP001596201">
    <property type="component" value="Unassembled WGS sequence"/>
</dbReference>
<dbReference type="PROSITE" id="PS51352">
    <property type="entry name" value="THIOREDOXIN_2"/>
    <property type="match status" value="1"/>
</dbReference>
<dbReference type="PIRSF" id="PIRSF000239">
    <property type="entry name" value="AHPC"/>
    <property type="match status" value="1"/>
</dbReference>
<gene>
    <name evidence="5" type="ORF">ACFPJ5_01140</name>
</gene>
<feature type="active site" description="Cysteine sulfenic acid (-SOH) intermediate; for peroxidase activity" evidence="3">
    <location>
        <position position="49"/>
    </location>
</feature>
<dbReference type="GO" id="GO:0016491">
    <property type="term" value="F:oxidoreductase activity"/>
    <property type="evidence" value="ECO:0007669"/>
    <property type="project" value="UniProtKB-KW"/>
</dbReference>
<dbReference type="SUPFAM" id="SSF52833">
    <property type="entry name" value="Thioredoxin-like"/>
    <property type="match status" value="1"/>
</dbReference>
<evidence type="ECO:0000256" key="2">
    <source>
        <dbReference type="ARBA" id="ARBA00023284"/>
    </source>
</evidence>
<dbReference type="PANTHER" id="PTHR43110:SF1">
    <property type="entry name" value="THIOL PEROXIDASE"/>
    <property type="match status" value="1"/>
</dbReference>
<name>A0ABD5R690_9EURY</name>
<keyword evidence="2" id="KW-0676">Redox-active center</keyword>
<dbReference type="PANTHER" id="PTHR43110">
    <property type="entry name" value="THIOL PEROXIDASE"/>
    <property type="match status" value="1"/>
</dbReference>
<dbReference type="InterPro" id="IPR013766">
    <property type="entry name" value="Thioredoxin_domain"/>
</dbReference>